<evidence type="ECO:0000313" key="2">
    <source>
        <dbReference type="RefSeq" id="XP_008223690.1"/>
    </source>
</evidence>
<reference evidence="1" key="1">
    <citation type="journal article" date="2012" name="Nat. Commun.">
        <title>The genome of Prunus mume.</title>
        <authorList>
            <person name="Zhang Q."/>
            <person name="Chen W."/>
            <person name="Sun L."/>
            <person name="Zhao F."/>
            <person name="Huang B."/>
            <person name="Yang W."/>
            <person name="Tao Y."/>
            <person name="Wang J."/>
            <person name="Yuan Z."/>
            <person name="Fan G."/>
            <person name="Xing Z."/>
            <person name="Han C."/>
            <person name="Pan H."/>
            <person name="Zhong X."/>
            <person name="Shi W."/>
            <person name="Liang X."/>
            <person name="Du D."/>
            <person name="Sun F."/>
            <person name="Xu Z."/>
            <person name="Hao R."/>
            <person name="Lv T."/>
            <person name="Lv Y."/>
            <person name="Zheng Z."/>
            <person name="Sun M."/>
            <person name="Luo L."/>
            <person name="Cai M."/>
            <person name="Gao Y."/>
            <person name="Wang J."/>
            <person name="Yin Y."/>
            <person name="Xu X."/>
            <person name="Cheng T."/>
            <person name="Wang J."/>
        </authorList>
    </citation>
    <scope>NUCLEOTIDE SEQUENCE [LARGE SCALE GENOMIC DNA]</scope>
</reference>
<reference evidence="2" key="2">
    <citation type="submission" date="2025-08" db="UniProtKB">
        <authorList>
            <consortium name="RefSeq"/>
        </authorList>
    </citation>
    <scope>IDENTIFICATION</scope>
</reference>
<gene>
    <name evidence="2" type="primary">LOC103323472</name>
</gene>
<proteinExistence type="predicted"/>
<dbReference type="RefSeq" id="XP_008223690.1">
    <property type="nucleotide sequence ID" value="XM_008225468.1"/>
</dbReference>
<dbReference type="GeneID" id="103323472"/>
<accession>A0ABM0NER2</accession>
<evidence type="ECO:0000313" key="1">
    <source>
        <dbReference type="Proteomes" id="UP000694861"/>
    </source>
</evidence>
<organism evidence="1 2">
    <name type="scientific">Prunus mume</name>
    <name type="common">Japanese apricot</name>
    <name type="synonym">Armeniaca mume</name>
    <dbReference type="NCBI Taxonomy" id="102107"/>
    <lineage>
        <taxon>Eukaryota</taxon>
        <taxon>Viridiplantae</taxon>
        <taxon>Streptophyta</taxon>
        <taxon>Embryophyta</taxon>
        <taxon>Tracheophyta</taxon>
        <taxon>Spermatophyta</taxon>
        <taxon>Magnoliopsida</taxon>
        <taxon>eudicotyledons</taxon>
        <taxon>Gunneridae</taxon>
        <taxon>Pentapetalae</taxon>
        <taxon>rosids</taxon>
        <taxon>fabids</taxon>
        <taxon>Rosales</taxon>
        <taxon>Rosaceae</taxon>
        <taxon>Amygdaloideae</taxon>
        <taxon>Amygdaleae</taxon>
        <taxon>Prunus</taxon>
    </lineage>
</organism>
<keyword evidence="1" id="KW-1185">Reference proteome</keyword>
<name>A0ABM0NER2_PRUMU</name>
<sequence length="181" mass="18313">MYRTVKTADRAAAFSGQSDVHENASSVDATEDIIFYLQNPRRSGDQLLSAQTIHVQDNKDSWENSSSTGETSLHAIGANIQSLDDQEAEGNIGQWEQQRLQQAGARATEGAATAEAGAGVEATEVGVRAVAAAAAAKAGAGAAAAAAAVAVEEAGAGATAAAEVAARAATAAEAEMKSSYY</sequence>
<protein>
    <submittedName>
        <fullName evidence="2">Probable transcription factor KAN2</fullName>
    </submittedName>
</protein>
<dbReference type="Proteomes" id="UP000694861">
    <property type="component" value="Linkage group LG2"/>
</dbReference>